<accession>U5EQU0</accession>
<reference evidence="4" key="1">
    <citation type="journal article" date="2014" name="Insect Biochem. Mol. Biol.">
        <title>An insight into the sialome of the frog biting fly, Corethrella appendiculata.</title>
        <authorList>
            <person name="Ribeiro J.M.C."/>
            <person name="Chagas A.C."/>
            <person name="Pham V.M."/>
            <person name="Lounibos L.P."/>
            <person name="Calvo E."/>
        </authorList>
    </citation>
    <scope>NUCLEOTIDE SEQUENCE</scope>
    <source>
        <tissue evidence="4">Salivary glands</tissue>
    </source>
</reference>
<keyword evidence="1" id="KW-0646">Protease inhibitor</keyword>
<evidence type="ECO:0000313" key="4">
    <source>
        <dbReference type="EMBL" id="JAB55774.1"/>
    </source>
</evidence>
<dbReference type="Pfam" id="PF01826">
    <property type="entry name" value="TIL"/>
    <property type="match status" value="1"/>
</dbReference>
<evidence type="ECO:0000256" key="1">
    <source>
        <dbReference type="ARBA" id="ARBA00022690"/>
    </source>
</evidence>
<dbReference type="Gene3D" id="2.10.25.10">
    <property type="entry name" value="Laminin"/>
    <property type="match status" value="1"/>
</dbReference>
<evidence type="ECO:0000259" key="3">
    <source>
        <dbReference type="Pfam" id="PF01826"/>
    </source>
</evidence>
<dbReference type="InterPro" id="IPR051368">
    <property type="entry name" value="SerProtInhib-TIL_Domain"/>
</dbReference>
<name>U5EQU0_9DIPT</name>
<dbReference type="GO" id="GO:0030414">
    <property type="term" value="F:peptidase inhibitor activity"/>
    <property type="evidence" value="ECO:0007669"/>
    <property type="project" value="UniProtKB-KW"/>
</dbReference>
<dbReference type="CDD" id="cd19941">
    <property type="entry name" value="TIL"/>
    <property type="match status" value="1"/>
</dbReference>
<dbReference type="PANTHER" id="PTHR23259:SF82">
    <property type="entry name" value="SERINE PROTEASE INHIBITOR 1 PROTEIN"/>
    <property type="match status" value="1"/>
</dbReference>
<feature type="domain" description="TIL" evidence="3">
    <location>
        <begin position="19"/>
        <end position="70"/>
    </location>
</feature>
<dbReference type="AlphaFoldDB" id="U5EQU0"/>
<dbReference type="SUPFAM" id="SSF57567">
    <property type="entry name" value="Serine protease inhibitors"/>
    <property type="match status" value="1"/>
</dbReference>
<evidence type="ECO:0000256" key="2">
    <source>
        <dbReference type="ARBA" id="ARBA00023157"/>
    </source>
</evidence>
<proteinExistence type="evidence at transcript level"/>
<protein>
    <submittedName>
        <fullName evidence="4">Putative til domain-containing cysteine-rich salivary secreted peptide</fullName>
    </submittedName>
</protein>
<dbReference type="InterPro" id="IPR036084">
    <property type="entry name" value="Ser_inhib-like_sf"/>
</dbReference>
<dbReference type="InterPro" id="IPR002919">
    <property type="entry name" value="TIL_dom"/>
</dbReference>
<dbReference type="PANTHER" id="PTHR23259">
    <property type="entry name" value="RIDDLE"/>
    <property type="match status" value="1"/>
</dbReference>
<dbReference type="EMBL" id="GANO01004097">
    <property type="protein sequence ID" value="JAB55774.1"/>
    <property type="molecule type" value="mRNA"/>
</dbReference>
<organism evidence="4">
    <name type="scientific">Corethrella appendiculata</name>
    <dbReference type="NCBI Taxonomy" id="1370023"/>
    <lineage>
        <taxon>Eukaryota</taxon>
        <taxon>Metazoa</taxon>
        <taxon>Ecdysozoa</taxon>
        <taxon>Arthropoda</taxon>
        <taxon>Hexapoda</taxon>
        <taxon>Insecta</taxon>
        <taxon>Pterygota</taxon>
        <taxon>Neoptera</taxon>
        <taxon>Endopterygota</taxon>
        <taxon>Diptera</taxon>
        <taxon>Nematocera</taxon>
        <taxon>Culicoidea</taxon>
        <taxon>Chaoboridae</taxon>
        <taxon>Corethrella</taxon>
    </lineage>
</organism>
<sequence>LFAVFYCAVAFETHESVPCGIGEYWTECGTCEATCEEPVVVCPQVCQPGCFCKHGHVRNNFGICIQVQDC</sequence>
<keyword evidence="2" id="KW-1015">Disulfide bond</keyword>
<feature type="non-terminal residue" evidence="4">
    <location>
        <position position="1"/>
    </location>
</feature>